<protein>
    <submittedName>
        <fullName evidence="4">Caspase activity and apoptosis inhibitor 1-like</fullName>
    </submittedName>
</protein>
<dbReference type="GeneID" id="116299749"/>
<dbReference type="InParanoid" id="A0A6P8IAT5"/>
<feature type="compositionally biased region" description="Polar residues" evidence="2">
    <location>
        <begin position="171"/>
        <end position="181"/>
    </location>
</feature>
<name>A0A6P8IAT5_ACTTE</name>
<feature type="compositionally biased region" description="Basic residues" evidence="2">
    <location>
        <begin position="19"/>
        <end position="38"/>
    </location>
</feature>
<keyword evidence="1" id="KW-0175">Coiled coil</keyword>
<dbReference type="OrthoDB" id="10064012at2759"/>
<evidence type="ECO:0000313" key="4">
    <source>
        <dbReference type="RefSeq" id="XP_031564331.1"/>
    </source>
</evidence>
<evidence type="ECO:0000313" key="3">
    <source>
        <dbReference type="Proteomes" id="UP000515163"/>
    </source>
</evidence>
<feature type="region of interest" description="Disordered" evidence="2">
    <location>
        <begin position="140"/>
        <end position="254"/>
    </location>
</feature>
<reference evidence="4" key="1">
    <citation type="submission" date="2025-08" db="UniProtKB">
        <authorList>
            <consortium name="RefSeq"/>
        </authorList>
    </citation>
    <scope>IDENTIFICATION</scope>
    <source>
        <tissue evidence="4">Tentacle</tissue>
    </source>
</reference>
<dbReference type="PANTHER" id="PTHR14740">
    <property type="entry name" value="CASPASE ACTIVITY AND APOPTOSIS INHIBITOR 1"/>
    <property type="match status" value="1"/>
</dbReference>
<keyword evidence="3" id="KW-1185">Reference proteome</keyword>
<sequence>MADRGVSPDSSTHISEKSRKSKKRKHKQKSKTKHKKVKSSSSESNHTHTHKKSKKHKRSSHSPANSDESDEEIIDIKPLAGYIDDKKKLHKEIFSLVSKKEVKDLLPSSLKKLKFKEFKSLCLEQLVVMSQKRIRHVIAGQEMVSSSSDESEAQEHQPQDANDGENESVKMDTSANKTSKQLDAAAIENTEEQPPKVSILEEMSLLPNQDEIDELIEPEPQTSQQPVQLELEEQDMAGEEKGSPTQEDDQSLLMAEADLRELEFRARALKSLVIARERQQKLEKEKQDQEAT</sequence>
<dbReference type="Proteomes" id="UP000515163">
    <property type="component" value="Unplaced"/>
</dbReference>
<dbReference type="FunCoup" id="A0A6P8IAT5">
    <property type="interactions" value="829"/>
</dbReference>
<evidence type="ECO:0000256" key="2">
    <source>
        <dbReference type="SAM" id="MobiDB-lite"/>
    </source>
</evidence>
<dbReference type="KEGG" id="aten:116299749"/>
<dbReference type="PANTHER" id="PTHR14740:SF3">
    <property type="entry name" value="CASPASE ACTIVITY AND APOPTOSIS INHIBITOR 1"/>
    <property type="match status" value="1"/>
</dbReference>
<feature type="region of interest" description="Disordered" evidence="2">
    <location>
        <begin position="1"/>
        <end position="74"/>
    </location>
</feature>
<organism evidence="3 4">
    <name type="scientific">Actinia tenebrosa</name>
    <name type="common">Australian red waratah sea anemone</name>
    <dbReference type="NCBI Taxonomy" id="6105"/>
    <lineage>
        <taxon>Eukaryota</taxon>
        <taxon>Metazoa</taxon>
        <taxon>Cnidaria</taxon>
        <taxon>Anthozoa</taxon>
        <taxon>Hexacorallia</taxon>
        <taxon>Actiniaria</taxon>
        <taxon>Actiniidae</taxon>
        <taxon>Actinia</taxon>
    </lineage>
</organism>
<dbReference type="AlphaFoldDB" id="A0A6P8IAT5"/>
<dbReference type="InterPro" id="IPR038991">
    <property type="entry name" value="CAAP1"/>
</dbReference>
<feature type="coiled-coil region" evidence="1">
    <location>
        <begin position="265"/>
        <end position="292"/>
    </location>
</feature>
<dbReference type="GO" id="GO:0042981">
    <property type="term" value="P:regulation of apoptotic process"/>
    <property type="evidence" value="ECO:0007669"/>
    <property type="project" value="InterPro"/>
</dbReference>
<dbReference type="RefSeq" id="XP_031564331.1">
    <property type="nucleotide sequence ID" value="XM_031708471.1"/>
</dbReference>
<dbReference type="Pfam" id="PF15335">
    <property type="entry name" value="CAAP1"/>
    <property type="match status" value="1"/>
</dbReference>
<feature type="compositionally biased region" description="Basic residues" evidence="2">
    <location>
        <begin position="47"/>
        <end position="60"/>
    </location>
</feature>
<evidence type="ECO:0000256" key="1">
    <source>
        <dbReference type="SAM" id="Coils"/>
    </source>
</evidence>
<gene>
    <name evidence="4" type="primary">LOC116299749</name>
</gene>
<proteinExistence type="predicted"/>
<accession>A0A6P8IAT5</accession>